<feature type="region of interest" description="Disordered" evidence="1">
    <location>
        <begin position="1"/>
        <end position="21"/>
    </location>
</feature>
<reference evidence="2" key="1">
    <citation type="journal article" date="2020" name="G3 (Bethesda)">
        <title>High-Quality Assemblies for Three Invasive Social Wasps from the &lt;i&gt;Vespula&lt;/i&gt; Genus.</title>
        <authorList>
            <person name="Harrop T.W.R."/>
            <person name="Guhlin J."/>
            <person name="McLaughlin G.M."/>
            <person name="Permina E."/>
            <person name="Stockwell P."/>
            <person name="Gilligan J."/>
            <person name="Le Lec M.F."/>
            <person name="Gruber M.A.M."/>
            <person name="Quinn O."/>
            <person name="Lovegrove M."/>
            <person name="Duncan E.J."/>
            <person name="Remnant E.J."/>
            <person name="Van Eeckhoven J."/>
            <person name="Graham B."/>
            <person name="Knapp R.A."/>
            <person name="Langford K.W."/>
            <person name="Kronenberg Z."/>
            <person name="Press M.O."/>
            <person name="Eacker S.M."/>
            <person name="Wilson-Rankin E.E."/>
            <person name="Purcell J."/>
            <person name="Lester P.J."/>
            <person name="Dearden P.K."/>
        </authorList>
    </citation>
    <scope>NUCLEOTIDE SEQUENCE</scope>
    <source>
        <strain evidence="2">Linc-1</strain>
    </source>
</reference>
<name>A0A834JYD5_VESGE</name>
<organism evidence="2 3">
    <name type="scientific">Vespula germanica</name>
    <name type="common">German yellow jacket</name>
    <name type="synonym">Paravespula germanica</name>
    <dbReference type="NCBI Taxonomy" id="30212"/>
    <lineage>
        <taxon>Eukaryota</taxon>
        <taxon>Metazoa</taxon>
        <taxon>Ecdysozoa</taxon>
        <taxon>Arthropoda</taxon>
        <taxon>Hexapoda</taxon>
        <taxon>Insecta</taxon>
        <taxon>Pterygota</taxon>
        <taxon>Neoptera</taxon>
        <taxon>Endopterygota</taxon>
        <taxon>Hymenoptera</taxon>
        <taxon>Apocrita</taxon>
        <taxon>Aculeata</taxon>
        <taxon>Vespoidea</taxon>
        <taxon>Vespidae</taxon>
        <taxon>Vespinae</taxon>
        <taxon>Vespula</taxon>
    </lineage>
</organism>
<dbReference type="AlphaFoldDB" id="A0A834JYD5"/>
<proteinExistence type="predicted"/>
<accession>A0A834JYD5</accession>
<keyword evidence="3" id="KW-1185">Reference proteome</keyword>
<evidence type="ECO:0000313" key="3">
    <source>
        <dbReference type="Proteomes" id="UP000617340"/>
    </source>
</evidence>
<dbReference type="Proteomes" id="UP000617340">
    <property type="component" value="Unassembled WGS sequence"/>
</dbReference>
<dbReference type="EMBL" id="JACSDZ010000009">
    <property type="protein sequence ID" value="KAF7395219.1"/>
    <property type="molecule type" value="Genomic_DNA"/>
</dbReference>
<protein>
    <submittedName>
        <fullName evidence="2">Uncharacterized protein</fullName>
    </submittedName>
</protein>
<gene>
    <name evidence="2" type="ORF">HZH68_009269</name>
</gene>
<sequence length="97" mass="11048">MLRNLVPQKGADLQSRKKNGELGNEFETRKIRRLEICGSPAMREEEPRALLLEYDFLPKDSMSSATDSFAFELPVTLILLPTDDLTSIKYQLLFSAK</sequence>
<evidence type="ECO:0000256" key="1">
    <source>
        <dbReference type="SAM" id="MobiDB-lite"/>
    </source>
</evidence>
<comment type="caution">
    <text evidence="2">The sequence shown here is derived from an EMBL/GenBank/DDBJ whole genome shotgun (WGS) entry which is preliminary data.</text>
</comment>
<evidence type="ECO:0000313" key="2">
    <source>
        <dbReference type="EMBL" id="KAF7395219.1"/>
    </source>
</evidence>